<feature type="transmembrane region" description="Helical" evidence="1">
    <location>
        <begin position="7"/>
        <end position="24"/>
    </location>
</feature>
<accession>A0A4Q9HQ45</accession>
<organism evidence="2 3">
    <name type="scientific">Streptomyces kasugaensis</name>
    <dbReference type="NCBI Taxonomy" id="1946"/>
    <lineage>
        <taxon>Bacteria</taxon>
        <taxon>Bacillati</taxon>
        <taxon>Actinomycetota</taxon>
        <taxon>Actinomycetes</taxon>
        <taxon>Kitasatosporales</taxon>
        <taxon>Streptomycetaceae</taxon>
        <taxon>Streptomyces</taxon>
    </lineage>
</organism>
<dbReference type="GeneID" id="97376982"/>
<reference evidence="2 3" key="1">
    <citation type="submission" date="2019-02" db="EMBL/GenBank/DDBJ databases">
        <title>Draft Genome Sequence of Streptomyces sp. AM-2504, identified by 16S rRNA comparative analysis as a Streptomyces Kasugaensis strain.</title>
        <authorList>
            <person name="Napolioni V."/>
            <person name="Giuliodori A.M."/>
            <person name="Spurio R."/>
            <person name="Fabbretti A."/>
        </authorList>
    </citation>
    <scope>NUCLEOTIDE SEQUENCE [LARGE SCALE GENOMIC DNA]</scope>
    <source>
        <strain evidence="2 3">AM-2504</strain>
    </source>
</reference>
<sequence>MTWRHRALRLAAYTELVTLAALLLNRLTVHHPAVSAVAGPVHGIAYLTVLATALLTPAVARSVRWRAALPGIGGLLTVPHLIPPTAGSDGARLGS</sequence>
<comment type="caution">
    <text evidence="2">The sequence shown here is derived from an EMBL/GenBank/DDBJ whole genome shotgun (WGS) entry which is preliminary data.</text>
</comment>
<evidence type="ECO:0000256" key="1">
    <source>
        <dbReference type="SAM" id="Phobius"/>
    </source>
</evidence>
<gene>
    <name evidence="2" type="ORF">EYS09_24730</name>
</gene>
<keyword evidence="3" id="KW-1185">Reference proteome</keyword>
<dbReference type="EMBL" id="SIXH01000265">
    <property type="protein sequence ID" value="TBO57038.1"/>
    <property type="molecule type" value="Genomic_DNA"/>
</dbReference>
<keyword evidence="1" id="KW-1133">Transmembrane helix</keyword>
<keyword evidence="1" id="KW-0812">Transmembrane</keyword>
<proteinExistence type="predicted"/>
<evidence type="ECO:0000313" key="2">
    <source>
        <dbReference type="EMBL" id="TBO57038.1"/>
    </source>
</evidence>
<dbReference type="AlphaFoldDB" id="A0A4Q9HQ45"/>
<keyword evidence="1" id="KW-0472">Membrane</keyword>
<feature type="transmembrane region" description="Helical" evidence="1">
    <location>
        <begin position="44"/>
        <end position="60"/>
    </location>
</feature>
<protein>
    <recommendedName>
        <fullName evidence="4">DUF3817 domain-containing protein</fullName>
    </recommendedName>
</protein>
<dbReference type="Proteomes" id="UP000292452">
    <property type="component" value="Unassembled WGS sequence"/>
</dbReference>
<evidence type="ECO:0000313" key="3">
    <source>
        <dbReference type="Proteomes" id="UP000292452"/>
    </source>
</evidence>
<name>A0A4Q9HQ45_STRKA</name>
<evidence type="ECO:0008006" key="4">
    <source>
        <dbReference type="Google" id="ProtNLM"/>
    </source>
</evidence>
<dbReference type="RefSeq" id="WP_052859848.1">
    <property type="nucleotide sequence ID" value="NZ_NDXL01000003.1"/>
</dbReference>